<sequence length="331" mass="36366">MIPTQHLRIHQYAALQPGPKLIVTGAVHGNEIHGSVAMAEIMKQLDGGELTLLRGVLTLVPIVNPLAHTLNRREGDRNLNRNLRPPIVPQDYEDRIARQLCPLLAAHDGLLDLHSFQSQGQAFAMVGPRNNSGELEPFAHEAVESAVVARLGVGRIVEGWLSTYAEGIRRRQARASGGSRKAQLVTDPHYGVGTTEYMRSTGGWAITLECGQHLDPEGPSVARLAILRTLVHLGMLAPDAVEAFQPATPLEMLRLYDVIDRESMDDQFAREWKSFDPITKGELIGTRGSGEKVLAPSSGRIVFPNVKSQPGTEWFYLARESDRKLGWGDAE</sequence>
<evidence type="ECO:0000313" key="7">
    <source>
        <dbReference type="Proteomes" id="UP001495147"/>
    </source>
</evidence>
<evidence type="ECO:0000256" key="3">
    <source>
        <dbReference type="ARBA" id="ARBA00022801"/>
    </source>
</evidence>
<dbReference type="Gene3D" id="3.40.630.10">
    <property type="entry name" value="Zn peptidases"/>
    <property type="match status" value="1"/>
</dbReference>
<accession>A0ABV0G5Y7</accession>
<keyword evidence="4" id="KW-0862">Zinc</keyword>
<dbReference type="EMBL" id="JBDPZD010000005">
    <property type="protein sequence ID" value="MEO3693136.1"/>
    <property type="molecule type" value="Genomic_DNA"/>
</dbReference>
<dbReference type="Pfam" id="PF24827">
    <property type="entry name" value="AstE_AspA_cat"/>
    <property type="match status" value="1"/>
</dbReference>
<reference evidence="6 7" key="1">
    <citation type="submission" date="2024-05" db="EMBL/GenBank/DDBJ databases">
        <title>Roseateles sp. DJS-2-20 16S ribosomal RNA gene Genome sequencing and assembly.</title>
        <authorList>
            <person name="Woo H."/>
        </authorList>
    </citation>
    <scope>NUCLEOTIDE SEQUENCE [LARGE SCALE GENOMIC DNA]</scope>
    <source>
        <strain evidence="6 7">DJS-2-20</strain>
    </source>
</reference>
<dbReference type="RefSeq" id="WP_347705948.1">
    <property type="nucleotide sequence ID" value="NZ_JBDPZD010000005.1"/>
</dbReference>
<evidence type="ECO:0000256" key="1">
    <source>
        <dbReference type="ARBA" id="ARBA00001947"/>
    </source>
</evidence>
<dbReference type="PANTHER" id="PTHR37326">
    <property type="entry name" value="BLL3975 PROTEIN"/>
    <property type="match status" value="1"/>
</dbReference>
<comment type="cofactor">
    <cofactor evidence="1">
        <name>Zn(2+)</name>
        <dbReference type="ChEBI" id="CHEBI:29105"/>
    </cofactor>
</comment>
<protein>
    <submittedName>
        <fullName evidence="6">Succinylglutamate desuccinylase/aspartoacylase family protein</fullName>
    </submittedName>
</protein>
<keyword evidence="7" id="KW-1185">Reference proteome</keyword>
<evidence type="ECO:0000259" key="5">
    <source>
        <dbReference type="Pfam" id="PF24827"/>
    </source>
</evidence>
<dbReference type="SUPFAM" id="SSF53187">
    <property type="entry name" value="Zn-dependent exopeptidases"/>
    <property type="match status" value="1"/>
</dbReference>
<evidence type="ECO:0000313" key="6">
    <source>
        <dbReference type="EMBL" id="MEO3693136.1"/>
    </source>
</evidence>
<organism evidence="6 7">
    <name type="scientific">Roseateles paludis</name>
    <dbReference type="NCBI Taxonomy" id="3145238"/>
    <lineage>
        <taxon>Bacteria</taxon>
        <taxon>Pseudomonadati</taxon>
        <taxon>Pseudomonadota</taxon>
        <taxon>Betaproteobacteria</taxon>
        <taxon>Burkholderiales</taxon>
        <taxon>Sphaerotilaceae</taxon>
        <taxon>Roseateles</taxon>
    </lineage>
</organism>
<evidence type="ECO:0000256" key="4">
    <source>
        <dbReference type="ARBA" id="ARBA00022833"/>
    </source>
</evidence>
<proteinExistence type="predicted"/>
<dbReference type="PANTHER" id="PTHR37326:SF1">
    <property type="entry name" value="BLL3975 PROTEIN"/>
    <property type="match status" value="1"/>
</dbReference>
<evidence type="ECO:0000256" key="2">
    <source>
        <dbReference type="ARBA" id="ARBA00022723"/>
    </source>
</evidence>
<dbReference type="InterPro" id="IPR053138">
    <property type="entry name" value="N-alpha-Ac-DABA_deacetylase"/>
</dbReference>
<keyword evidence="3" id="KW-0378">Hydrolase</keyword>
<feature type="domain" description="Succinylglutamate desuccinylase/Aspartoacylase catalytic" evidence="5">
    <location>
        <begin position="17"/>
        <end position="118"/>
    </location>
</feature>
<comment type="caution">
    <text evidence="6">The sequence shown here is derived from an EMBL/GenBank/DDBJ whole genome shotgun (WGS) entry which is preliminary data.</text>
</comment>
<name>A0ABV0G5Y7_9BURK</name>
<dbReference type="InterPro" id="IPR055438">
    <property type="entry name" value="AstE_AspA_cat"/>
</dbReference>
<dbReference type="Proteomes" id="UP001495147">
    <property type="component" value="Unassembled WGS sequence"/>
</dbReference>
<gene>
    <name evidence="6" type="ORF">ABDJ85_16820</name>
</gene>
<keyword evidence="2" id="KW-0479">Metal-binding</keyword>